<protein>
    <recommendedName>
        <fullName evidence="3">Endonuclease/exonuclease/phosphatase domain-containing protein</fullName>
    </recommendedName>
</protein>
<sequence length="276" mass="31500">MDNNKYNFTPHSSPLINFGQINVNGLVSPACSSSSRPHDGIGILLRNPLHKHVQTVDPWNGRLLKLDLFFHQTKISIIFLYYPPSESVYQNICKDLIAKLLSWLDHARSNNYHVAYSNSLSGPDPTFYHANGSLRLDYIWSSPGFPAPGLFFKVFTCPPLLDRPFTDHRVLVTTFDFSSCMAILAKSCLKQKREQRTVFSYSSISEMQWNKFTEQADDILRTYLDKQYPSRFDSSSFSSLSLDRLWHALKAAVFGSAIQTLPHQHVSNTHHHSYSP</sequence>
<evidence type="ECO:0000313" key="1">
    <source>
        <dbReference type="EMBL" id="PKY46678.1"/>
    </source>
</evidence>
<proteinExistence type="predicted"/>
<reference evidence="1 2" key="1">
    <citation type="submission" date="2015-10" db="EMBL/GenBank/DDBJ databases">
        <title>Genome analyses suggest a sexual origin of heterokaryosis in a supposedly ancient asexual fungus.</title>
        <authorList>
            <person name="Ropars J."/>
            <person name="Sedzielewska K."/>
            <person name="Noel J."/>
            <person name="Charron P."/>
            <person name="Farinelli L."/>
            <person name="Marton T."/>
            <person name="Kruger M."/>
            <person name="Pelin A."/>
            <person name="Brachmann A."/>
            <person name="Corradi N."/>
        </authorList>
    </citation>
    <scope>NUCLEOTIDE SEQUENCE [LARGE SCALE GENOMIC DNA]</scope>
    <source>
        <strain evidence="1 2">A4</strain>
    </source>
</reference>
<dbReference type="Proteomes" id="UP000234323">
    <property type="component" value="Unassembled WGS sequence"/>
</dbReference>
<keyword evidence="2" id="KW-1185">Reference proteome</keyword>
<accession>A0A2I1GJ76</accession>
<dbReference type="Gene3D" id="3.60.10.10">
    <property type="entry name" value="Endonuclease/exonuclease/phosphatase"/>
    <property type="match status" value="1"/>
</dbReference>
<evidence type="ECO:0000313" key="2">
    <source>
        <dbReference type="Proteomes" id="UP000234323"/>
    </source>
</evidence>
<organism evidence="1 2">
    <name type="scientific">Rhizophagus irregularis</name>
    <dbReference type="NCBI Taxonomy" id="588596"/>
    <lineage>
        <taxon>Eukaryota</taxon>
        <taxon>Fungi</taxon>
        <taxon>Fungi incertae sedis</taxon>
        <taxon>Mucoromycota</taxon>
        <taxon>Glomeromycotina</taxon>
        <taxon>Glomeromycetes</taxon>
        <taxon>Glomerales</taxon>
        <taxon>Glomeraceae</taxon>
        <taxon>Rhizophagus</taxon>
    </lineage>
</organism>
<dbReference type="SUPFAM" id="SSF56219">
    <property type="entry name" value="DNase I-like"/>
    <property type="match status" value="1"/>
</dbReference>
<dbReference type="AlphaFoldDB" id="A0A2I1GJ76"/>
<comment type="caution">
    <text evidence="1">The sequence shown here is derived from an EMBL/GenBank/DDBJ whole genome shotgun (WGS) entry which is preliminary data.</text>
</comment>
<dbReference type="InterPro" id="IPR036691">
    <property type="entry name" value="Endo/exonu/phosph_ase_sf"/>
</dbReference>
<dbReference type="EMBL" id="LLXI01000472">
    <property type="protein sequence ID" value="PKY46678.1"/>
    <property type="molecule type" value="Genomic_DNA"/>
</dbReference>
<evidence type="ECO:0008006" key="3">
    <source>
        <dbReference type="Google" id="ProtNLM"/>
    </source>
</evidence>
<gene>
    <name evidence="1" type="ORF">RhiirA4_461606</name>
</gene>
<name>A0A2I1GJ76_9GLOM</name>